<dbReference type="InterPro" id="IPR003656">
    <property type="entry name" value="Znf_BED"/>
</dbReference>
<organism evidence="5 6">
    <name type="scientific">Phytophthora nicotianae CJ01A1</name>
    <dbReference type="NCBI Taxonomy" id="1317063"/>
    <lineage>
        <taxon>Eukaryota</taxon>
        <taxon>Sar</taxon>
        <taxon>Stramenopiles</taxon>
        <taxon>Oomycota</taxon>
        <taxon>Peronosporomycetes</taxon>
        <taxon>Peronosporales</taxon>
        <taxon>Peronosporaceae</taxon>
        <taxon>Phytophthora</taxon>
    </lineage>
</organism>
<gene>
    <name evidence="5" type="ORF">F441_19894</name>
</gene>
<keyword evidence="1" id="KW-0479">Metal-binding</keyword>
<dbReference type="InterPro" id="IPR012337">
    <property type="entry name" value="RNaseH-like_sf"/>
</dbReference>
<feature type="domain" description="BED-type" evidence="4">
    <location>
        <begin position="20"/>
        <end position="48"/>
    </location>
</feature>
<accession>W2W0H5</accession>
<name>W2W0H5_PHYNI</name>
<protein>
    <recommendedName>
        <fullName evidence="4">BED-type domain-containing protein</fullName>
    </recommendedName>
</protein>
<evidence type="ECO:0000256" key="2">
    <source>
        <dbReference type="ARBA" id="ARBA00022771"/>
    </source>
</evidence>
<keyword evidence="3" id="KW-0862">Zinc</keyword>
<dbReference type="PANTHER" id="PTHR40866:SF1">
    <property type="entry name" value="BED-TYPE DOMAIN-CONTAINING PROTEIN"/>
    <property type="match status" value="1"/>
</dbReference>
<dbReference type="GO" id="GO:0008270">
    <property type="term" value="F:zinc ion binding"/>
    <property type="evidence" value="ECO:0007669"/>
    <property type="project" value="UniProtKB-KW"/>
</dbReference>
<dbReference type="GO" id="GO:0003677">
    <property type="term" value="F:DNA binding"/>
    <property type="evidence" value="ECO:0007669"/>
    <property type="project" value="InterPro"/>
</dbReference>
<evidence type="ECO:0000256" key="3">
    <source>
        <dbReference type="ARBA" id="ARBA00022833"/>
    </source>
</evidence>
<evidence type="ECO:0000313" key="5">
    <source>
        <dbReference type="EMBL" id="ETP03119.1"/>
    </source>
</evidence>
<proteinExistence type="predicted"/>
<dbReference type="Pfam" id="PF02892">
    <property type="entry name" value="zf-BED"/>
    <property type="match status" value="1"/>
</dbReference>
<dbReference type="EMBL" id="ANIX01003946">
    <property type="protein sequence ID" value="ETP03119.1"/>
    <property type="molecule type" value="Genomic_DNA"/>
</dbReference>
<reference evidence="5 6" key="1">
    <citation type="submission" date="2013-11" db="EMBL/GenBank/DDBJ databases">
        <title>The Genome Sequence of Phytophthora parasitica CJ01A1.</title>
        <authorList>
            <consortium name="The Broad Institute Genomics Platform"/>
            <person name="Russ C."/>
            <person name="Tyler B."/>
            <person name="Panabieres F."/>
            <person name="Shan W."/>
            <person name="Tripathy S."/>
            <person name="Grunwald N."/>
            <person name="Machado M."/>
            <person name="Johnson C.S."/>
            <person name="Walker B."/>
            <person name="Young S.K."/>
            <person name="Zeng Q."/>
            <person name="Gargeya S."/>
            <person name="Fitzgerald M."/>
            <person name="Haas B."/>
            <person name="Abouelleil A."/>
            <person name="Allen A.W."/>
            <person name="Alvarado L."/>
            <person name="Arachchi H.M."/>
            <person name="Berlin A.M."/>
            <person name="Chapman S.B."/>
            <person name="Gainer-Dewar J."/>
            <person name="Goldberg J."/>
            <person name="Griggs A."/>
            <person name="Gujja S."/>
            <person name="Hansen M."/>
            <person name="Howarth C."/>
            <person name="Imamovic A."/>
            <person name="Ireland A."/>
            <person name="Larimer J."/>
            <person name="McCowan C."/>
            <person name="Murphy C."/>
            <person name="Pearson M."/>
            <person name="Poon T.W."/>
            <person name="Priest M."/>
            <person name="Roberts A."/>
            <person name="Saif S."/>
            <person name="Shea T."/>
            <person name="Sisk P."/>
            <person name="Sykes S."/>
            <person name="Wortman J."/>
            <person name="Nusbaum C."/>
            <person name="Birren B."/>
        </authorList>
    </citation>
    <scope>NUCLEOTIDE SEQUENCE [LARGE SCALE GENOMIC DNA]</scope>
    <source>
        <strain evidence="5 6">CJ01A1</strain>
    </source>
</reference>
<evidence type="ECO:0000313" key="6">
    <source>
        <dbReference type="Proteomes" id="UP000018958"/>
    </source>
</evidence>
<dbReference type="AlphaFoldDB" id="W2W0H5"/>
<dbReference type="Proteomes" id="UP000018958">
    <property type="component" value="Unassembled WGS sequence"/>
</dbReference>
<dbReference type="PANTHER" id="PTHR40866">
    <property type="entry name" value="BED-TYPE DOMAIN-CONTAINING PROTEIN"/>
    <property type="match status" value="1"/>
</dbReference>
<keyword evidence="2" id="KW-0863">Zinc-finger</keyword>
<evidence type="ECO:0000259" key="4">
    <source>
        <dbReference type="Pfam" id="PF02892"/>
    </source>
</evidence>
<dbReference type="OrthoDB" id="103481at2759"/>
<sequence length="275" mass="31286">MPLANRVICSLLFRPSGQGEYVCNSCSRQYRSAHGFTNLMKHLRRFHPGFKAETWVVEERLPFTFCERRLVRQNAKMGSISAKTLAAYVTKLHEHVQGRVRAELPDKFALVMDGRTSARRHCVAIFAVVDDTSVSGPTPFTGEDYFDDLDCLSRRFLLLAFLLVDEEEDLSAQSLFDLIADTLSVYERPWDAVLWVTGDNCSVNQYIGRREGAIPFIGCASHRFNLVMKDMLAPEETVLSQVHSLMKALSKLKYRAKKNASRPCHAERYALVKFL</sequence>
<evidence type="ECO:0000256" key="1">
    <source>
        <dbReference type="ARBA" id="ARBA00022723"/>
    </source>
</evidence>
<comment type="caution">
    <text evidence="5">The sequence shown here is derived from an EMBL/GenBank/DDBJ whole genome shotgun (WGS) entry which is preliminary data.</text>
</comment>
<dbReference type="SUPFAM" id="SSF53098">
    <property type="entry name" value="Ribonuclease H-like"/>
    <property type="match status" value="1"/>
</dbReference>